<dbReference type="SMART" id="SM00255">
    <property type="entry name" value="TIR"/>
    <property type="match status" value="1"/>
</dbReference>
<dbReference type="Gene3D" id="3.40.50.10140">
    <property type="entry name" value="Toll/interleukin-1 receptor homology (TIR) domain"/>
    <property type="match status" value="1"/>
</dbReference>
<accession>A0A6D2KDF4</accession>
<evidence type="ECO:0000313" key="3">
    <source>
        <dbReference type="EMBL" id="CAA7055024.1"/>
    </source>
</evidence>
<dbReference type="SUPFAM" id="SSF52200">
    <property type="entry name" value="Toll/Interleukin receptor TIR domain"/>
    <property type="match status" value="1"/>
</dbReference>
<dbReference type="InterPro" id="IPR000157">
    <property type="entry name" value="TIR_dom"/>
</dbReference>
<reference evidence="3" key="1">
    <citation type="submission" date="2020-01" db="EMBL/GenBank/DDBJ databases">
        <authorList>
            <person name="Mishra B."/>
        </authorList>
    </citation>
    <scope>NUCLEOTIDE SEQUENCE [LARGE SCALE GENOMIC DNA]</scope>
</reference>
<feature type="domain" description="TIR" evidence="2">
    <location>
        <begin position="9"/>
        <end position="144"/>
    </location>
</feature>
<protein>
    <recommendedName>
        <fullName evidence="2">TIR domain-containing protein</fullName>
    </recommendedName>
</protein>
<proteinExistence type="predicted"/>
<dbReference type="PROSITE" id="PS50104">
    <property type="entry name" value="TIR"/>
    <property type="match status" value="1"/>
</dbReference>
<dbReference type="Proteomes" id="UP000467841">
    <property type="component" value="Unassembled WGS sequence"/>
</dbReference>
<dbReference type="AlphaFoldDB" id="A0A6D2KDF4"/>
<dbReference type="PANTHER" id="PTHR32009">
    <property type="entry name" value="TMV RESISTANCE PROTEIN N-LIKE"/>
    <property type="match status" value="1"/>
</dbReference>
<dbReference type="EMBL" id="CACVBM020001606">
    <property type="protein sequence ID" value="CAA7055024.1"/>
    <property type="molecule type" value="Genomic_DNA"/>
</dbReference>
<dbReference type="InterPro" id="IPR035897">
    <property type="entry name" value="Toll_tir_struct_dom_sf"/>
</dbReference>
<sequence length="194" mass="22619">MATLSSPIHQDQVFINFRGKDIRHGFASHLVDALKRHNIKVFIDTDEQKGRDLKHLFKRIKESSVALVILSTGYAESKWCLDELKVIMEQEEKREMTVIPIFYKVRTGDVKKQKGVFGNRFRRRSEKSSHEEMEKWQVALKAVSNKFGFTLDNNRPFREICSRLLFPFRSQSLSGSFSKWFVGFSSRRKSPSSV</sequence>
<keyword evidence="1" id="KW-0520">NAD</keyword>
<organism evidence="3 4">
    <name type="scientific">Microthlaspi erraticum</name>
    <dbReference type="NCBI Taxonomy" id="1685480"/>
    <lineage>
        <taxon>Eukaryota</taxon>
        <taxon>Viridiplantae</taxon>
        <taxon>Streptophyta</taxon>
        <taxon>Embryophyta</taxon>
        <taxon>Tracheophyta</taxon>
        <taxon>Spermatophyta</taxon>
        <taxon>Magnoliopsida</taxon>
        <taxon>eudicotyledons</taxon>
        <taxon>Gunneridae</taxon>
        <taxon>Pentapetalae</taxon>
        <taxon>rosids</taxon>
        <taxon>malvids</taxon>
        <taxon>Brassicales</taxon>
        <taxon>Brassicaceae</taxon>
        <taxon>Coluteocarpeae</taxon>
        <taxon>Microthlaspi</taxon>
    </lineage>
</organism>
<dbReference type="GO" id="GO:0007165">
    <property type="term" value="P:signal transduction"/>
    <property type="evidence" value="ECO:0007669"/>
    <property type="project" value="InterPro"/>
</dbReference>
<dbReference type="FunFam" id="3.40.50.10140:FF:000007">
    <property type="entry name" value="Disease resistance protein (TIR-NBS-LRR class)"/>
    <property type="match status" value="1"/>
</dbReference>
<evidence type="ECO:0000313" key="4">
    <source>
        <dbReference type="Proteomes" id="UP000467841"/>
    </source>
</evidence>
<name>A0A6D2KDF4_9BRAS</name>
<dbReference type="PANTHER" id="PTHR32009:SF63">
    <property type="entry name" value="RESISTANCE PROTEIN (TIR CLASS), PUTATIVE-RELATED"/>
    <property type="match status" value="1"/>
</dbReference>
<evidence type="ECO:0000256" key="1">
    <source>
        <dbReference type="ARBA" id="ARBA00023027"/>
    </source>
</evidence>
<comment type="caution">
    <text evidence="3">The sequence shown here is derived from an EMBL/GenBank/DDBJ whole genome shotgun (WGS) entry which is preliminary data.</text>
</comment>
<gene>
    <name evidence="3" type="ORF">MERR_LOCUS42260</name>
</gene>
<dbReference type="OrthoDB" id="1052735at2759"/>
<evidence type="ECO:0000259" key="2">
    <source>
        <dbReference type="PROSITE" id="PS50104"/>
    </source>
</evidence>
<dbReference type="Pfam" id="PF01582">
    <property type="entry name" value="TIR"/>
    <property type="match status" value="1"/>
</dbReference>
<keyword evidence="4" id="KW-1185">Reference proteome</keyword>